<evidence type="ECO:0000256" key="11">
    <source>
        <dbReference type="ARBA" id="ARBA00022984"/>
    </source>
</evidence>
<dbReference type="InterPro" id="IPR025877">
    <property type="entry name" value="MobA-like_NTP_Trfase"/>
</dbReference>
<dbReference type="SUPFAM" id="SSF53448">
    <property type="entry name" value="Nucleotide-diphospho-sugar transferases"/>
    <property type="match status" value="1"/>
</dbReference>
<accession>A0A345YGK1</accession>
<keyword evidence="7 18" id="KW-0479">Metal-binding</keyword>
<feature type="binding site" evidence="18">
    <location>
        <begin position="12"/>
        <end position="15"/>
    </location>
    <ligand>
        <name>UDP-N-acetyl-alpha-D-glucosamine</name>
        <dbReference type="ChEBI" id="CHEBI:57705"/>
    </ligand>
</feature>
<dbReference type="InterPro" id="IPR001451">
    <property type="entry name" value="Hexapep"/>
</dbReference>
<feature type="binding site" evidence="18">
    <location>
        <position position="173"/>
    </location>
    <ligand>
        <name>UDP-N-acetyl-alpha-D-glucosamine</name>
        <dbReference type="ChEBI" id="CHEBI:57705"/>
    </ligand>
</feature>
<dbReference type="Gene3D" id="2.160.10.10">
    <property type="entry name" value="Hexapeptide repeat proteins"/>
    <property type="match status" value="1"/>
</dbReference>
<evidence type="ECO:0000256" key="5">
    <source>
        <dbReference type="ARBA" id="ARBA00022679"/>
    </source>
</evidence>
<feature type="binding site" evidence="18">
    <location>
        <position position="337"/>
    </location>
    <ligand>
        <name>UDP-N-acetyl-alpha-D-glucosamine</name>
        <dbReference type="ChEBI" id="CHEBI:57705"/>
    </ligand>
</feature>
<dbReference type="CDD" id="cd02540">
    <property type="entry name" value="GT2_GlmU_N_bac"/>
    <property type="match status" value="1"/>
</dbReference>
<dbReference type="EC" id="2.7.7.23" evidence="18"/>
<feature type="binding site" evidence="18">
    <location>
        <position position="426"/>
    </location>
    <ligand>
        <name>acetyl-CoA</name>
        <dbReference type="ChEBI" id="CHEBI:57288"/>
    </ligand>
</feature>
<feature type="active site" description="Proton acceptor" evidence="18">
    <location>
        <position position="349"/>
    </location>
</feature>
<keyword evidence="10 18" id="KW-0133">Cell shape</keyword>
<keyword evidence="5 18" id="KW-0808">Transferase</keyword>
<dbReference type="EMBL" id="CP031357">
    <property type="protein sequence ID" value="AXK43053.1"/>
    <property type="molecule type" value="Genomic_DNA"/>
</dbReference>
<dbReference type="PANTHER" id="PTHR43584">
    <property type="entry name" value="NUCLEOTIDYL TRANSFERASE"/>
    <property type="match status" value="1"/>
</dbReference>
<comment type="cofactor">
    <cofactor evidence="18">
        <name>Mg(2+)</name>
        <dbReference type="ChEBI" id="CHEBI:18420"/>
    </cofactor>
    <text evidence="18">Binds 1 Mg(2+) ion per subunit.</text>
</comment>
<keyword evidence="8 18" id="KW-0677">Repeat</keyword>
<keyword evidence="13 18" id="KW-0012">Acyltransferase</keyword>
<dbReference type="GO" id="GO:0005737">
    <property type="term" value="C:cytoplasm"/>
    <property type="evidence" value="ECO:0007669"/>
    <property type="project" value="UniProtKB-SubCell"/>
</dbReference>
<dbReference type="NCBIfam" id="TIGR01173">
    <property type="entry name" value="glmU"/>
    <property type="match status" value="1"/>
</dbReference>
<dbReference type="AlphaFoldDB" id="A0A345YGK1"/>
<dbReference type="PANTHER" id="PTHR43584:SF3">
    <property type="entry name" value="BIFUNCTIONAL PROTEIN GLMU"/>
    <property type="match status" value="1"/>
</dbReference>
<evidence type="ECO:0000256" key="14">
    <source>
        <dbReference type="ARBA" id="ARBA00023316"/>
    </source>
</evidence>
<evidence type="ECO:0000256" key="9">
    <source>
        <dbReference type="ARBA" id="ARBA00022842"/>
    </source>
</evidence>
<evidence type="ECO:0000256" key="8">
    <source>
        <dbReference type="ARBA" id="ARBA00022737"/>
    </source>
</evidence>
<dbReference type="GO" id="GO:0006048">
    <property type="term" value="P:UDP-N-acetylglucosamine biosynthetic process"/>
    <property type="evidence" value="ECO:0007669"/>
    <property type="project" value="UniProtKB-UniPathway"/>
</dbReference>
<evidence type="ECO:0000256" key="17">
    <source>
        <dbReference type="ARBA" id="ARBA00049628"/>
    </source>
</evidence>
<dbReference type="GO" id="GO:0009245">
    <property type="term" value="P:lipid A biosynthetic process"/>
    <property type="evidence" value="ECO:0007669"/>
    <property type="project" value="UniProtKB-UniRule"/>
</dbReference>
<name>A0A345YGK1_9SPHN</name>
<evidence type="ECO:0000256" key="6">
    <source>
        <dbReference type="ARBA" id="ARBA00022695"/>
    </source>
</evidence>
<evidence type="ECO:0000256" key="2">
    <source>
        <dbReference type="ARBA" id="ARBA00007707"/>
    </source>
</evidence>
<comment type="caution">
    <text evidence="18">Lacks conserved residue(s) required for the propagation of feature annotation.</text>
</comment>
<keyword evidence="14 18" id="KW-0961">Cell wall biogenesis/degradation</keyword>
<organism evidence="20 21">
    <name type="scientific">Erythrobacter aureus</name>
    <dbReference type="NCBI Taxonomy" id="2182384"/>
    <lineage>
        <taxon>Bacteria</taxon>
        <taxon>Pseudomonadati</taxon>
        <taxon>Pseudomonadota</taxon>
        <taxon>Alphaproteobacteria</taxon>
        <taxon>Sphingomonadales</taxon>
        <taxon>Erythrobacteraceae</taxon>
        <taxon>Erythrobacter/Porphyrobacter group</taxon>
        <taxon>Erythrobacter</taxon>
    </lineage>
</organism>
<evidence type="ECO:0000256" key="10">
    <source>
        <dbReference type="ARBA" id="ARBA00022960"/>
    </source>
</evidence>
<comment type="pathway">
    <text evidence="18">Nucleotide-sugar biosynthesis; UDP-N-acetyl-alpha-D-glucosamine biosynthesis; UDP-N-acetyl-alpha-D-glucosamine from N-acetyl-alpha-D-glucosamine 1-phosphate: step 1/1.</text>
</comment>
<feature type="binding site" evidence="18">
    <location>
        <position position="230"/>
    </location>
    <ligand>
        <name>UDP-N-acetyl-alpha-D-glucosamine</name>
        <dbReference type="ChEBI" id="CHEBI:57705"/>
    </ligand>
</feature>
<dbReference type="InterPro" id="IPR011004">
    <property type="entry name" value="Trimer_LpxA-like_sf"/>
</dbReference>
<feature type="binding site" evidence="18">
    <location>
        <position position="158"/>
    </location>
    <ligand>
        <name>UDP-N-acetyl-alpha-D-glucosamine</name>
        <dbReference type="ChEBI" id="CHEBI:57705"/>
    </ligand>
</feature>
<feature type="binding site" evidence="18">
    <location>
        <begin position="82"/>
        <end position="83"/>
    </location>
    <ligand>
        <name>UDP-N-acetyl-alpha-D-glucosamine</name>
        <dbReference type="ChEBI" id="CHEBI:57705"/>
    </ligand>
</feature>
<feature type="binding site" evidence="18">
    <location>
        <position position="363"/>
    </location>
    <ligand>
        <name>UDP-N-acetyl-alpha-D-glucosamine</name>
        <dbReference type="ChEBI" id="CHEBI:57705"/>
    </ligand>
</feature>
<dbReference type="KEGG" id="err:DVR09_12630"/>
<reference evidence="21" key="1">
    <citation type="submission" date="2018-07" db="EMBL/GenBank/DDBJ databases">
        <title>Genome sequence of Erythrobacter strain YH-07, an antagonistic bacterium isolated from Yellow Sea.</title>
        <authorList>
            <person name="Tang T."/>
            <person name="Liu Q."/>
            <person name="Sun X."/>
        </authorList>
    </citation>
    <scope>NUCLEOTIDE SEQUENCE [LARGE SCALE GENOMIC DNA]</scope>
    <source>
        <strain evidence="21">YH-07</strain>
    </source>
</reference>
<feature type="binding site" evidence="18">
    <location>
        <position position="366"/>
    </location>
    <ligand>
        <name>acetyl-CoA</name>
        <dbReference type="ChEBI" id="CHEBI:57288"/>
    </ligand>
</feature>
<dbReference type="GO" id="GO:0000287">
    <property type="term" value="F:magnesium ion binding"/>
    <property type="evidence" value="ECO:0007669"/>
    <property type="project" value="UniProtKB-UniRule"/>
</dbReference>
<evidence type="ECO:0000256" key="12">
    <source>
        <dbReference type="ARBA" id="ARBA00023268"/>
    </source>
</evidence>
<feature type="binding site" evidence="18">
    <location>
        <position position="230"/>
    </location>
    <ligand>
        <name>Mg(2+)</name>
        <dbReference type="ChEBI" id="CHEBI:18420"/>
    </ligand>
</feature>
<comment type="similarity">
    <text evidence="2 18">In the C-terminal section; belongs to the transferase hexapeptide repeat family.</text>
</comment>
<evidence type="ECO:0000256" key="7">
    <source>
        <dbReference type="ARBA" id="ARBA00022723"/>
    </source>
</evidence>
<feature type="region of interest" description="N-acetyltransferase" evidence="18">
    <location>
        <begin position="254"/>
        <end position="455"/>
    </location>
</feature>
<evidence type="ECO:0000256" key="3">
    <source>
        <dbReference type="ARBA" id="ARBA00007947"/>
    </source>
</evidence>
<keyword evidence="12 18" id="KW-0511">Multifunctional enzyme</keyword>
<feature type="binding site" evidence="18">
    <location>
        <position position="143"/>
    </location>
    <ligand>
        <name>UDP-N-acetyl-alpha-D-glucosamine</name>
        <dbReference type="ChEBI" id="CHEBI:57705"/>
    </ligand>
</feature>
<comment type="function">
    <text evidence="17 18">Catalyzes the last two sequential reactions in the de novo biosynthetic pathway for UDP-N-acetylglucosamine (UDP-GlcNAc). The C-terminal domain catalyzes the transfer of acetyl group from acetyl coenzyme A to glucosamine-1-phosphate (GlcN-1-P) to produce N-acetylglucosamine-1-phosphate (GlcNAc-1-P), which is converted into UDP-GlcNAc by the transfer of uridine 5-monophosphate (from uridine 5-triphosphate), a reaction catalyzed by the N-terminal domain.</text>
</comment>
<dbReference type="SUPFAM" id="SSF51161">
    <property type="entry name" value="Trimeric LpxA-like enzymes"/>
    <property type="match status" value="1"/>
</dbReference>
<evidence type="ECO:0000256" key="18">
    <source>
        <dbReference type="HAMAP-Rule" id="MF_01631"/>
    </source>
</evidence>
<feature type="binding site" evidence="18">
    <location>
        <position position="409"/>
    </location>
    <ligand>
        <name>acetyl-CoA</name>
        <dbReference type="ChEBI" id="CHEBI:57288"/>
    </ligand>
</feature>
<feature type="binding site" evidence="18">
    <location>
        <position position="26"/>
    </location>
    <ligand>
        <name>UDP-N-acetyl-alpha-D-glucosamine</name>
        <dbReference type="ChEBI" id="CHEBI:57705"/>
    </ligand>
</feature>
<protein>
    <recommendedName>
        <fullName evidence="18">Bifunctional protein GlmU</fullName>
    </recommendedName>
    <domain>
        <recommendedName>
            <fullName evidence="18">UDP-N-acetylglucosamine pyrophosphorylase</fullName>
            <ecNumber evidence="18">2.7.7.23</ecNumber>
        </recommendedName>
        <alternativeName>
            <fullName evidence="18">N-acetylglucosamine-1-phosphate uridyltransferase</fullName>
        </alternativeName>
    </domain>
    <domain>
        <recommendedName>
            <fullName evidence="18">Glucosamine-1-phosphate N-acetyltransferase</fullName>
            <ecNumber evidence="18">2.3.1.157</ecNumber>
        </recommendedName>
    </domain>
</protein>
<dbReference type="NCBIfam" id="NF010933">
    <property type="entry name" value="PRK14353.1"/>
    <property type="match status" value="1"/>
</dbReference>
<dbReference type="GO" id="GO:0071555">
    <property type="term" value="P:cell wall organization"/>
    <property type="evidence" value="ECO:0007669"/>
    <property type="project" value="UniProtKB-KW"/>
</dbReference>
<evidence type="ECO:0000256" key="1">
    <source>
        <dbReference type="ARBA" id="ARBA00004496"/>
    </source>
</evidence>
<feature type="binding site" evidence="18">
    <location>
        <begin position="372"/>
        <end position="373"/>
    </location>
    <ligand>
        <name>acetyl-CoA</name>
        <dbReference type="ChEBI" id="CHEBI:57288"/>
    </ligand>
</feature>
<feature type="binding site" evidence="18">
    <location>
        <position position="77"/>
    </location>
    <ligand>
        <name>UDP-N-acetyl-alpha-D-glucosamine</name>
        <dbReference type="ChEBI" id="CHEBI:57705"/>
    </ligand>
</feature>
<dbReference type="RefSeq" id="WP_115417221.1">
    <property type="nucleotide sequence ID" value="NZ_CP031357.1"/>
</dbReference>
<comment type="similarity">
    <text evidence="3 18">In the N-terminal section; belongs to the N-acetylglucosamine-1-phosphate uridyltransferase family.</text>
</comment>
<sequence>MNTNRDFAAIILAAGKGTRMKSDLHKVLHPIAGHPMLLHLLDSFAELDLKRTVVVVGDKREQLDAALADRGVTTALQEPQLGTAHAALQARAALEGFSGHILVCFGDCPMVRADTVRRLIAALDEGAKVAVLGFRPADPLAYGRIIADSDGTVAKMVEYKDANDEERACDLCNSGLIVAHSDDMWPLLDAVGNDNAQGEYYLPDVATGAIARGDTVKVIETDADEVAGINSRAELAVAEAQWQALKREEAMAGGASLKAPETVFFSWDTELGRDVTVEPNVVFGPGVSVADGATIRAFSHLEGASVGEGCSVGPYARLRPGAVMEKDSKVGNFVEMKKATLGEGAKANHLTYLGDAEVGAGANIGAGTITCNYDGYFKYKTVIGERAFIGSNSALIAPVRIGADAIVAAGSAVSRDVGDGDLRVVRGDQVVKPGWADRFHDAMKKKKAAEKEKKG</sequence>
<keyword evidence="11 18" id="KW-0573">Peptidoglycan synthesis</keyword>
<dbReference type="Gene3D" id="3.90.550.10">
    <property type="entry name" value="Spore Coat Polysaccharide Biosynthesis Protein SpsA, Chain A"/>
    <property type="match status" value="1"/>
</dbReference>
<feature type="binding site" evidence="18">
    <location>
        <position position="352"/>
    </location>
    <ligand>
        <name>UDP-N-acetyl-alpha-D-glucosamine</name>
        <dbReference type="ChEBI" id="CHEBI:57705"/>
    </ligand>
</feature>
<dbReference type="Pfam" id="PF00132">
    <property type="entry name" value="Hexapep"/>
    <property type="match status" value="1"/>
</dbReference>
<dbReference type="GO" id="GO:0003977">
    <property type="term" value="F:UDP-N-acetylglucosamine diphosphorylase activity"/>
    <property type="evidence" value="ECO:0007669"/>
    <property type="project" value="UniProtKB-UniRule"/>
</dbReference>
<dbReference type="UniPathway" id="UPA00113">
    <property type="reaction ID" value="UER00532"/>
</dbReference>
<dbReference type="HAMAP" id="MF_01631">
    <property type="entry name" value="GlmU"/>
    <property type="match status" value="1"/>
</dbReference>
<feature type="binding site" evidence="18">
    <location>
        <position position="319"/>
    </location>
    <ligand>
        <name>UDP-N-acetyl-alpha-D-glucosamine</name>
        <dbReference type="ChEBI" id="CHEBI:57705"/>
    </ligand>
</feature>
<evidence type="ECO:0000256" key="15">
    <source>
        <dbReference type="ARBA" id="ARBA00048247"/>
    </source>
</evidence>
<comment type="pathway">
    <text evidence="18">Nucleotide-sugar biosynthesis; UDP-N-acetyl-alpha-D-glucosamine biosynthesis; N-acetyl-alpha-D-glucosamine 1-phosphate from alpha-D-glucosamine 6-phosphate (route II): step 2/2.</text>
</comment>
<dbReference type="CDD" id="cd03353">
    <property type="entry name" value="LbH_GlmU_C"/>
    <property type="match status" value="1"/>
</dbReference>
<dbReference type="InterPro" id="IPR029044">
    <property type="entry name" value="Nucleotide-diphossugar_trans"/>
</dbReference>
<evidence type="ECO:0000256" key="4">
    <source>
        <dbReference type="ARBA" id="ARBA00022490"/>
    </source>
</evidence>
<dbReference type="GO" id="GO:0008360">
    <property type="term" value="P:regulation of cell shape"/>
    <property type="evidence" value="ECO:0007669"/>
    <property type="project" value="UniProtKB-KW"/>
</dbReference>
<dbReference type="GO" id="GO:0009252">
    <property type="term" value="P:peptidoglycan biosynthetic process"/>
    <property type="evidence" value="ECO:0007669"/>
    <property type="project" value="UniProtKB-UniRule"/>
</dbReference>
<feature type="domain" description="MobA-like NTP transferase" evidence="19">
    <location>
        <begin position="9"/>
        <end position="144"/>
    </location>
</feature>
<keyword evidence="6 18" id="KW-0548">Nucleotidyltransferase</keyword>
<keyword evidence="4 18" id="KW-0963">Cytoplasm</keyword>
<evidence type="ECO:0000313" key="20">
    <source>
        <dbReference type="EMBL" id="AXK43053.1"/>
    </source>
</evidence>
<comment type="subcellular location">
    <subcellularLocation>
        <location evidence="1 18">Cytoplasm</location>
    </subcellularLocation>
</comment>
<dbReference type="GO" id="GO:0000902">
    <property type="term" value="P:cell morphogenesis"/>
    <property type="evidence" value="ECO:0007669"/>
    <property type="project" value="UniProtKB-UniRule"/>
</dbReference>
<dbReference type="EC" id="2.3.1.157" evidence="18"/>
<gene>
    <name evidence="18" type="primary">glmU</name>
    <name evidence="20" type="ORF">DVR09_12630</name>
</gene>
<dbReference type="InterPro" id="IPR038009">
    <property type="entry name" value="GlmU_C_LbH"/>
</dbReference>
<comment type="catalytic activity">
    <reaction evidence="15 18">
        <text>alpha-D-glucosamine 1-phosphate + acetyl-CoA = N-acetyl-alpha-D-glucosamine 1-phosphate + CoA + H(+)</text>
        <dbReference type="Rhea" id="RHEA:13725"/>
        <dbReference type="ChEBI" id="CHEBI:15378"/>
        <dbReference type="ChEBI" id="CHEBI:57287"/>
        <dbReference type="ChEBI" id="CHEBI:57288"/>
        <dbReference type="ChEBI" id="CHEBI:57776"/>
        <dbReference type="ChEBI" id="CHEBI:58516"/>
        <dbReference type="EC" id="2.3.1.157"/>
    </reaction>
</comment>
<feature type="binding site" evidence="18">
    <location>
        <position position="107"/>
    </location>
    <ligand>
        <name>Mg(2+)</name>
        <dbReference type="ChEBI" id="CHEBI:18420"/>
    </ligand>
</feature>
<evidence type="ECO:0000313" key="21">
    <source>
        <dbReference type="Proteomes" id="UP000254508"/>
    </source>
</evidence>
<keyword evidence="21" id="KW-1185">Reference proteome</keyword>
<dbReference type="OrthoDB" id="9775031at2"/>
<evidence type="ECO:0000256" key="16">
    <source>
        <dbReference type="ARBA" id="ARBA00048493"/>
    </source>
</evidence>
<evidence type="ECO:0000259" key="19">
    <source>
        <dbReference type="Pfam" id="PF12804"/>
    </source>
</evidence>
<dbReference type="PROSITE" id="PS00101">
    <property type="entry name" value="HEXAPEP_TRANSFERASES"/>
    <property type="match status" value="1"/>
</dbReference>
<keyword evidence="9 18" id="KW-0460">Magnesium</keyword>
<evidence type="ECO:0000256" key="13">
    <source>
        <dbReference type="ARBA" id="ARBA00023315"/>
    </source>
</evidence>
<dbReference type="InterPro" id="IPR005882">
    <property type="entry name" value="Bifunctional_GlmU"/>
</dbReference>
<comment type="catalytic activity">
    <reaction evidence="16 18">
        <text>N-acetyl-alpha-D-glucosamine 1-phosphate + UTP + H(+) = UDP-N-acetyl-alpha-D-glucosamine + diphosphate</text>
        <dbReference type="Rhea" id="RHEA:13509"/>
        <dbReference type="ChEBI" id="CHEBI:15378"/>
        <dbReference type="ChEBI" id="CHEBI:33019"/>
        <dbReference type="ChEBI" id="CHEBI:46398"/>
        <dbReference type="ChEBI" id="CHEBI:57705"/>
        <dbReference type="ChEBI" id="CHEBI:57776"/>
        <dbReference type="EC" id="2.7.7.23"/>
    </reaction>
</comment>
<dbReference type="GO" id="GO:0019134">
    <property type="term" value="F:glucosamine-1-phosphate N-acetyltransferase activity"/>
    <property type="evidence" value="ECO:0007669"/>
    <property type="project" value="UniProtKB-UniRule"/>
</dbReference>
<feature type="region of interest" description="Linker" evidence="18">
    <location>
        <begin position="233"/>
        <end position="253"/>
    </location>
</feature>
<dbReference type="GO" id="GO:0016020">
    <property type="term" value="C:membrane"/>
    <property type="evidence" value="ECO:0007669"/>
    <property type="project" value="GOC"/>
</dbReference>
<feature type="binding site" evidence="18">
    <location>
        <position position="391"/>
    </location>
    <ligand>
        <name>acetyl-CoA</name>
        <dbReference type="ChEBI" id="CHEBI:57288"/>
    </ligand>
</feature>
<dbReference type="InterPro" id="IPR050065">
    <property type="entry name" value="GlmU-like"/>
</dbReference>
<comment type="subunit">
    <text evidence="18">Homotrimer.</text>
</comment>
<dbReference type="Pfam" id="PF12804">
    <property type="entry name" value="NTP_transf_3"/>
    <property type="match status" value="1"/>
</dbReference>
<feature type="region of interest" description="Pyrophosphorylase" evidence="18">
    <location>
        <begin position="1"/>
        <end position="232"/>
    </location>
</feature>
<dbReference type="InterPro" id="IPR018357">
    <property type="entry name" value="Hexapep_transf_CS"/>
</dbReference>
<dbReference type="UniPathway" id="UPA00973"/>
<comment type="pathway">
    <text evidence="18">Bacterial outer membrane biogenesis; LPS lipid A biosynthesis.</text>
</comment>
<dbReference type="Proteomes" id="UP000254508">
    <property type="component" value="Chromosome"/>
</dbReference>
<proteinExistence type="inferred from homology"/>